<name>A0A6V7WHR8_MELEN</name>
<reference evidence="1 2" key="1">
    <citation type="submission" date="2020-08" db="EMBL/GenBank/DDBJ databases">
        <authorList>
            <person name="Koutsovoulos G."/>
            <person name="Danchin GJ E."/>
        </authorList>
    </citation>
    <scope>NUCLEOTIDE SEQUENCE [LARGE SCALE GENOMIC DNA]</scope>
</reference>
<proteinExistence type="predicted"/>
<dbReference type="EMBL" id="CAJEWN010000593">
    <property type="protein sequence ID" value="CAD2186557.1"/>
    <property type="molecule type" value="Genomic_DNA"/>
</dbReference>
<organism evidence="1 2">
    <name type="scientific">Meloidogyne enterolobii</name>
    <name type="common">Root-knot nematode worm</name>
    <name type="synonym">Meloidogyne mayaguensis</name>
    <dbReference type="NCBI Taxonomy" id="390850"/>
    <lineage>
        <taxon>Eukaryota</taxon>
        <taxon>Metazoa</taxon>
        <taxon>Ecdysozoa</taxon>
        <taxon>Nematoda</taxon>
        <taxon>Chromadorea</taxon>
        <taxon>Rhabditida</taxon>
        <taxon>Tylenchina</taxon>
        <taxon>Tylenchomorpha</taxon>
        <taxon>Tylenchoidea</taxon>
        <taxon>Meloidogynidae</taxon>
        <taxon>Meloidogyninae</taxon>
        <taxon>Meloidogyne</taxon>
    </lineage>
</organism>
<sequence length="134" mass="15353">MFFRTAGYFDSYPLIVTSRTESVSVLISSFEDNGVTNINPYEIEYVAVKKLCDCFQNNLKACRVHPLNLLSSDFPKRCKNLNCSTEVSLESPHITNDYVECLQIQFNNFETIVQYSGLLHLKIPFGDENKEIIL</sequence>
<dbReference type="OrthoDB" id="5804959at2759"/>
<comment type="caution">
    <text evidence="1">The sequence shown here is derived from an EMBL/GenBank/DDBJ whole genome shotgun (WGS) entry which is preliminary data.</text>
</comment>
<evidence type="ECO:0000313" key="1">
    <source>
        <dbReference type="EMBL" id="CAD2186557.1"/>
    </source>
</evidence>
<dbReference type="Proteomes" id="UP000580250">
    <property type="component" value="Unassembled WGS sequence"/>
</dbReference>
<accession>A0A6V7WHR8</accession>
<protein>
    <submittedName>
        <fullName evidence="1">Uncharacterized protein</fullName>
    </submittedName>
</protein>
<dbReference type="AlphaFoldDB" id="A0A6V7WHR8"/>
<evidence type="ECO:0000313" key="2">
    <source>
        <dbReference type="Proteomes" id="UP000580250"/>
    </source>
</evidence>
<gene>
    <name evidence="1" type="ORF">MENT_LOCUS39064</name>
</gene>